<accession>A0ACB9N2G0</accession>
<organism evidence="1 2">
    <name type="scientific">Melastoma candidum</name>
    <dbReference type="NCBI Taxonomy" id="119954"/>
    <lineage>
        <taxon>Eukaryota</taxon>
        <taxon>Viridiplantae</taxon>
        <taxon>Streptophyta</taxon>
        <taxon>Embryophyta</taxon>
        <taxon>Tracheophyta</taxon>
        <taxon>Spermatophyta</taxon>
        <taxon>Magnoliopsida</taxon>
        <taxon>eudicotyledons</taxon>
        <taxon>Gunneridae</taxon>
        <taxon>Pentapetalae</taxon>
        <taxon>rosids</taxon>
        <taxon>malvids</taxon>
        <taxon>Myrtales</taxon>
        <taxon>Melastomataceae</taxon>
        <taxon>Melastomatoideae</taxon>
        <taxon>Melastomateae</taxon>
        <taxon>Melastoma</taxon>
    </lineage>
</organism>
<name>A0ACB9N2G0_9MYRT</name>
<comment type="caution">
    <text evidence="1">The sequence shown here is derived from an EMBL/GenBank/DDBJ whole genome shotgun (WGS) entry which is preliminary data.</text>
</comment>
<evidence type="ECO:0000313" key="1">
    <source>
        <dbReference type="EMBL" id="KAI4330637.1"/>
    </source>
</evidence>
<reference evidence="2" key="1">
    <citation type="journal article" date="2023" name="Front. Plant Sci.">
        <title>Chromosomal-level genome assembly of Melastoma candidum provides insights into trichome evolution.</title>
        <authorList>
            <person name="Zhong Y."/>
            <person name="Wu W."/>
            <person name="Sun C."/>
            <person name="Zou P."/>
            <person name="Liu Y."/>
            <person name="Dai S."/>
            <person name="Zhou R."/>
        </authorList>
    </citation>
    <scope>NUCLEOTIDE SEQUENCE [LARGE SCALE GENOMIC DNA]</scope>
</reference>
<dbReference type="Proteomes" id="UP001057402">
    <property type="component" value="Chromosome 8"/>
</dbReference>
<evidence type="ECO:0000313" key="2">
    <source>
        <dbReference type="Proteomes" id="UP001057402"/>
    </source>
</evidence>
<gene>
    <name evidence="1" type="ORF">MLD38_028907</name>
</gene>
<proteinExistence type="predicted"/>
<keyword evidence="2" id="KW-1185">Reference proteome</keyword>
<sequence length="83" mass="8999">MPSACAVEIIHTISLIKRGLVAGQVVNVCSKGLTDVGLKKLEFNHMYNSVALLESSVVQWTILGGERVVPLVALASYIAYRQK</sequence>
<protein>
    <submittedName>
        <fullName evidence="1">Uncharacterized protein</fullName>
    </submittedName>
</protein>
<dbReference type="EMBL" id="CM042887">
    <property type="protein sequence ID" value="KAI4330637.1"/>
    <property type="molecule type" value="Genomic_DNA"/>
</dbReference>